<protein>
    <submittedName>
        <fullName evidence="2">Uncharacterized protein</fullName>
    </submittedName>
</protein>
<accession>A0A1K2HLS1</accession>
<evidence type="ECO:0000256" key="1">
    <source>
        <dbReference type="SAM" id="Phobius"/>
    </source>
</evidence>
<dbReference type="EMBL" id="FPKR01000010">
    <property type="protein sequence ID" value="SFZ77711.1"/>
    <property type="molecule type" value="Genomic_DNA"/>
</dbReference>
<dbReference type="AlphaFoldDB" id="A0A1K2HLS1"/>
<dbReference type="RefSeq" id="WP_139256151.1">
    <property type="nucleotide sequence ID" value="NZ_FPKR01000010.1"/>
</dbReference>
<keyword evidence="3" id="KW-1185">Reference proteome</keyword>
<proteinExistence type="predicted"/>
<feature type="transmembrane region" description="Helical" evidence="1">
    <location>
        <begin position="45"/>
        <end position="69"/>
    </location>
</feature>
<evidence type="ECO:0000313" key="2">
    <source>
        <dbReference type="EMBL" id="SFZ77711.1"/>
    </source>
</evidence>
<sequence length="397" mass="44559">MLIAKLICPAGVGMRLASVIGWGLAISTVIFLYEVYSKLGGVAPYYYAMRFYLPLVVAACVLSIAFSFIDSDRAASYWGFIWLPSLVAGVVAMPILDVLKGRHEESIERLSYAVEPSGIKIIKLYRDDFPSVDRHTDWRYEWNGKRLVMWHGEYRSEGLGLSGYDGYQLKGDNVLSIKVGDGDSRSPVGHLSVPAIDYSAIEPFVRLDGGRESVSPKGAWLWPKQLGTVLYQYEDHIETALFIDWLAEGQAYYATQVELYNYSGRDIVRVKINGWDLLSLNPRLATECDYAEVRYIPVVIGKRIWLEWQYGDDQSWHSAVNDHLPSEPSFPAGAGGRSRKIKVLLGQYGEMSVSRQIAYIPKENLKTNQQKMVIDEGEALHADFKSKYIACMPNGAG</sequence>
<keyword evidence="1" id="KW-1133">Transmembrane helix</keyword>
<keyword evidence="1" id="KW-0812">Transmembrane</keyword>
<feature type="transmembrane region" description="Helical" evidence="1">
    <location>
        <begin position="75"/>
        <end position="99"/>
    </location>
</feature>
<organism evidence="2 3">
    <name type="scientific">Chitinimonas taiwanensis DSM 18899</name>
    <dbReference type="NCBI Taxonomy" id="1121279"/>
    <lineage>
        <taxon>Bacteria</taxon>
        <taxon>Pseudomonadati</taxon>
        <taxon>Pseudomonadota</taxon>
        <taxon>Betaproteobacteria</taxon>
        <taxon>Neisseriales</taxon>
        <taxon>Chitinibacteraceae</taxon>
        <taxon>Chitinimonas</taxon>
    </lineage>
</organism>
<gene>
    <name evidence="2" type="ORF">SAMN02745887_02544</name>
</gene>
<feature type="transmembrane region" description="Helical" evidence="1">
    <location>
        <begin position="12"/>
        <end position="33"/>
    </location>
</feature>
<dbReference type="Proteomes" id="UP000186513">
    <property type="component" value="Unassembled WGS sequence"/>
</dbReference>
<reference evidence="2 3" key="1">
    <citation type="submission" date="2016-11" db="EMBL/GenBank/DDBJ databases">
        <authorList>
            <person name="Jaros S."/>
            <person name="Januszkiewicz K."/>
            <person name="Wedrychowicz H."/>
        </authorList>
    </citation>
    <scope>NUCLEOTIDE SEQUENCE [LARGE SCALE GENOMIC DNA]</scope>
    <source>
        <strain evidence="2 3">DSM 18899</strain>
    </source>
</reference>
<keyword evidence="1" id="KW-0472">Membrane</keyword>
<evidence type="ECO:0000313" key="3">
    <source>
        <dbReference type="Proteomes" id="UP000186513"/>
    </source>
</evidence>
<name>A0A1K2HLS1_9NEIS</name>